<name>A0A0A8YKA0_ARUDO</name>
<evidence type="ECO:0000313" key="1">
    <source>
        <dbReference type="EMBL" id="JAD27054.1"/>
    </source>
</evidence>
<proteinExistence type="predicted"/>
<reference evidence="1" key="2">
    <citation type="journal article" date="2015" name="Data Brief">
        <title>Shoot transcriptome of the giant reed, Arundo donax.</title>
        <authorList>
            <person name="Barrero R.A."/>
            <person name="Guerrero F.D."/>
            <person name="Moolhuijzen P."/>
            <person name="Goolsby J.A."/>
            <person name="Tidwell J."/>
            <person name="Bellgard S.E."/>
            <person name="Bellgard M.I."/>
        </authorList>
    </citation>
    <scope>NUCLEOTIDE SEQUENCE</scope>
    <source>
        <tissue evidence="1">Shoot tissue taken approximately 20 cm above the soil surface</tissue>
    </source>
</reference>
<accession>A0A0A8YKA0</accession>
<organism evidence="1">
    <name type="scientific">Arundo donax</name>
    <name type="common">Giant reed</name>
    <name type="synonym">Donax arundinaceus</name>
    <dbReference type="NCBI Taxonomy" id="35708"/>
    <lineage>
        <taxon>Eukaryota</taxon>
        <taxon>Viridiplantae</taxon>
        <taxon>Streptophyta</taxon>
        <taxon>Embryophyta</taxon>
        <taxon>Tracheophyta</taxon>
        <taxon>Spermatophyta</taxon>
        <taxon>Magnoliopsida</taxon>
        <taxon>Liliopsida</taxon>
        <taxon>Poales</taxon>
        <taxon>Poaceae</taxon>
        <taxon>PACMAD clade</taxon>
        <taxon>Arundinoideae</taxon>
        <taxon>Arundineae</taxon>
        <taxon>Arundo</taxon>
    </lineage>
</organism>
<sequence>MNFSPIMLCTCKNKISTALRYGMTCKLECRGNIYSLVQTRPKLTLGSFSLHSEV</sequence>
<dbReference type="AlphaFoldDB" id="A0A0A8YKA0"/>
<reference evidence="1" key="1">
    <citation type="submission" date="2014-09" db="EMBL/GenBank/DDBJ databases">
        <authorList>
            <person name="Magalhaes I.L.F."/>
            <person name="Oliveira U."/>
            <person name="Santos F.R."/>
            <person name="Vidigal T.H.D.A."/>
            <person name="Brescovit A.D."/>
            <person name="Santos A.J."/>
        </authorList>
    </citation>
    <scope>NUCLEOTIDE SEQUENCE</scope>
    <source>
        <tissue evidence="1">Shoot tissue taken approximately 20 cm above the soil surface</tissue>
    </source>
</reference>
<dbReference type="EMBL" id="GBRH01270841">
    <property type="protein sequence ID" value="JAD27054.1"/>
    <property type="molecule type" value="Transcribed_RNA"/>
</dbReference>
<protein>
    <submittedName>
        <fullName evidence="1">Uncharacterized protein</fullName>
    </submittedName>
</protein>